<proteinExistence type="predicted"/>
<dbReference type="Gramene" id="Pp3c1_23120V3.1">
    <property type="protein sequence ID" value="PAC:32966563.CDS.1"/>
    <property type="gene ID" value="Pp3c1_23120"/>
</dbReference>
<keyword evidence="3" id="KW-1185">Reference proteome</keyword>
<dbReference type="Proteomes" id="UP000006727">
    <property type="component" value="Chromosome 1"/>
</dbReference>
<protein>
    <submittedName>
        <fullName evidence="1 2">Uncharacterized protein</fullName>
    </submittedName>
</protein>
<reference evidence="1 3" key="1">
    <citation type="journal article" date="2008" name="Science">
        <title>The Physcomitrella genome reveals evolutionary insights into the conquest of land by plants.</title>
        <authorList>
            <person name="Rensing S."/>
            <person name="Lang D."/>
            <person name="Zimmer A."/>
            <person name="Terry A."/>
            <person name="Salamov A."/>
            <person name="Shapiro H."/>
            <person name="Nishiyama T."/>
            <person name="Perroud P.-F."/>
            <person name="Lindquist E."/>
            <person name="Kamisugi Y."/>
            <person name="Tanahashi T."/>
            <person name="Sakakibara K."/>
            <person name="Fujita T."/>
            <person name="Oishi K."/>
            <person name="Shin-I T."/>
            <person name="Kuroki Y."/>
            <person name="Toyoda A."/>
            <person name="Suzuki Y."/>
            <person name="Hashimoto A."/>
            <person name="Yamaguchi K."/>
            <person name="Sugano A."/>
            <person name="Kohara Y."/>
            <person name="Fujiyama A."/>
            <person name="Anterola A."/>
            <person name="Aoki S."/>
            <person name="Ashton N."/>
            <person name="Barbazuk W.B."/>
            <person name="Barker E."/>
            <person name="Bennetzen J."/>
            <person name="Bezanilla M."/>
            <person name="Blankenship R."/>
            <person name="Cho S.H."/>
            <person name="Dutcher S."/>
            <person name="Estelle M."/>
            <person name="Fawcett J.A."/>
            <person name="Gundlach H."/>
            <person name="Hanada K."/>
            <person name="Heyl A."/>
            <person name="Hicks K.A."/>
            <person name="Hugh J."/>
            <person name="Lohr M."/>
            <person name="Mayer K."/>
            <person name="Melkozernov A."/>
            <person name="Murata T."/>
            <person name="Nelson D."/>
            <person name="Pils B."/>
            <person name="Prigge M."/>
            <person name="Reiss B."/>
            <person name="Renner T."/>
            <person name="Rombauts S."/>
            <person name="Rushton P."/>
            <person name="Sanderfoot A."/>
            <person name="Schween G."/>
            <person name="Shiu S.-H."/>
            <person name="Stueber K."/>
            <person name="Theodoulou F.L."/>
            <person name="Tu H."/>
            <person name="Van de Peer Y."/>
            <person name="Verrier P.J."/>
            <person name="Waters E."/>
            <person name="Wood A."/>
            <person name="Yang L."/>
            <person name="Cove D."/>
            <person name="Cuming A."/>
            <person name="Hasebe M."/>
            <person name="Lucas S."/>
            <person name="Mishler D.B."/>
            <person name="Reski R."/>
            <person name="Grigoriev I."/>
            <person name="Quatrano R.S."/>
            <person name="Boore J.L."/>
        </authorList>
    </citation>
    <scope>NUCLEOTIDE SEQUENCE [LARGE SCALE GENOMIC DNA]</scope>
    <source>
        <strain evidence="2 3">cv. Gransden 2004</strain>
    </source>
</reference>
<evidence type="ECO:0000313" key="1">
    <source>
        <dbReference type="EMBL" id="PNR62624.1"/>
    </source>
</evidence>
<accession>A0A2K1L9D8</accession>
<dbReference type="PANTHER" id="PTHR11439:SF463">
    <property type="entry name" value="REVERSE TRANSCRIPTASE TY1_COPIA-TYPE DOMAIN-CONTAINING PROTEIN"/>
    <property type="match status" value="1"/>
</dbReference>
<reference evidence="2" key="3">
    <citation type="submission" date="2020-12" db="UniProtKB">
        <authorList>
            <consortium name="EnsemblPlants"/>
        </authorList>
    </citation>
    <scope>IDENTIFICATION</scope>
</reference>
<sequence length="72" mass="8327">MAKPHLNLKVVHHILKYVNKIDDFGLLYASGQYYNNRGFTDASWAACPKTQRSTERYCFIMTGATITRQSKR</sequence>
<evidence type="ECO:0000313" key="2">
    <source>
        <dbReference type="EnsemblPlants" id="PAC:32966563.CDS.1"/>
    </source>
</evidence>
<dbReference type="EnsemblPlants" id="Pp3c1_23120V3.1">
    <property type="protein sequence ID" value="PAC:32966563.CDS.1"/>
    <property type="gene ID" value="Pp3c1_23120"/>
</dbReference>
<reference evidence="1 3" key="2">
    <citation type="journal article" date="2018" name="Plant J.">
        <title>The Physcomitrella patens chromosome-scale assembly reveals moss genome structure and evolution.</title>
        <authorList>
            <person name="Lang D."/>
            <person name="Ullrich K.K."/>
            <person name="Murat F."/>
            <person name="Fuchs J."/>
            <person name="Jenkins J."/>
            <person name="Haas F.B."/>
            <person name="Piednoel M."/>
            <person name="Gundlach H."/>
            <person name="Van Bel M."/>
            <person name="Meyberg R."/>
            <person name="Vives C."/>
            <person name="Morata J."/>
            <person name="Symeonidi A."/>
            <person name="Hiss M."/>
            <person name="Muchero W."/>
            <person name="Kamisugi Y."/>
            <person name="Saleh O."/>
            <person name="Blanc G."/>
            <person name="Decker E.L."/>
            <person name="van Gessel N."/>
            <person name="Grimwood J."/>
            <person name="Hayes R.D."/>
            <person name="Graham S.W."/>
            <person name="Gunter L.E."/>
            <person name="McDaniel S.F."/>
            <person name="Hoernstein S.N.W."/>
            <person name="Larsson A."/>
            <person name="Li F.W."/>
            <person name="Perroud P.F."/>
            <person name="Phillips J."/>
            <person name="Ranjan P."/>
            <person name="Rokshar D.S."/>
            <person name="Rothfels C.J."/>
            <person name="Schneider L."/>
            <person name="Shu S."/>
            <person name="Stevenson D.W."/>
            <person name="Thummler F."/>
            <person name="Tillich M."/>
            <person name="Villarreal Aguilar J.C."/>
            <person name="Widiez T."/>
            <person name="Wong G.K."/>
            <person name="Wymore A."/>
            <person name="Zhang Y."/>
            <person name="Zimmer A.D."/>
            <person name="Quatrano R.S."/>
            <person name="Mayer K.F.X."/>
            <person name="Goodstein D."/>
            <person name="Casacuberta J.M."/>
            <person name="Vandepoele K."/>
            <person name="Reski R."/>
            <person name="Cuming A.C."/>
            <person name="Tuskan G.A."/>
            <person name="Maumus F."/>
            <person name="Salse J."/>
            <person name="Schmutz J."/>
            <person name="Rensing S.A."/>
        </authorList>
    </citation>
    <scope>NUCLEOTIDE SEQUENCE [LARGE SCALE GENOMIC DNA]</scope>
    <source>
        <strain evidence="2 3">cv. Gransden 2004</strain>
    </source>
</reference>
<dbReference type="PaxDb" id="3218-PP1S59_252V6.1"/>
<dbReference type="AlphaFoldDB" id="A0A2K1L9D8"/>
<evidence type="ECO:0000313" key="3">
    <source>
        <dbReference type="Proteomes" id="UP000006727"/>
    </source>
</evidence>
<dbReference type="PANTHER" id="PTHR11439">
    <property type="entry name" value="GAG-POL-RELATED RETROTRANSPOSON"/>
    <property type="match status" value="1"/>
</dbReference>
<dbReference type="InParanoid" id="A0A2K1L9D8"/>
<dbReference type="EMBL" id="ABEU02000001">
    <property type="protein sequence ID" value="PNR62624.1"/>
    <property type="molecule type" value="Genomic_DNA"/>
</dbReference>
<gene>
    <name evidence="1" type="ORF">PHYPA_001048</name>
</gene>
<organism evidence="1">
    <name type="scientific">Physcomitrium patens</name>
    <name type="common">Spreading-leaved earth moss</name>
    <name type="synonym">Physcomitrella patens</name>
    <dbReference type="NCBI Taxonomy" id="3218"/>
    <lineage>
        <taxon>Eukaryota</taxon>
        <taxon>Viridiplantae</taxon>
        <taxon>Streptophyta</taxon>
        <taxon>Embryophyta</taxon>
        <taxon>Bryophyta</taxon>
        <taxon>Bryophytina</taxon>
        <taxon>Bryopsida</taxon>
        <taxon>Funariidae</taxon>
        <taxon>Funariales</taxon>
        <taxon>Funariaceae</taxon>
        <taxon>Physcomitrium</taxon>
    </lineage>
</organism>
<name>A0A2K1L9D8_PHYPA</name>